<dbReference type="EMBL" id="VLLK01000002">
    <property type="protein sequence ID" value="TWJ06589.1"/>
    <property type="molecule type" value="Genomic_DNA"/>
</dbReference>
<accession>A0A562ULV4</accession>
<evidence type="ECO:0000313" key="3">
    <source>
        <dbReference type="EMBL" id="TWJ06589.1"/>
    </source>
</evidence>
<comment type="caution">
    <text evidence="3">The sequence shown here is derived from an EMBL/GenBank/DDBJ whole genome shotgun (WGS) entry which is preliminary data.</text>
</comment>
<feature type="signal peptide" evidence="2">
    <location>
        <begin position="1"/>
        <end position="18"/>
    </location>
</feature>
<proteinExistence type="predicted"/>
<reference evidence="3 4" key="1">
    <citation type="submission" date="2019-07" db="EMBL/GenBank/DDBJ databases">
        <title>Genomic Encyclopedia of Archaeal and Bacterial Type Strains, Phase II (KMG-II): from individual species to whole genera.</title>
        <authorList>
            <person name="Goeker M."/>
        </authorList>
    </citation>
    <scope>NUCLEOTIDE SEQUENCE [LARGE SCALE GENOMIC DNA]</scope>
    <source>
        <strain evidence="3 4">ATCC BAA-2084</strain>
    </source>
</reference>
<keyword evidence="4" id="KW-1185">Reference proteome</keyword>
<feature type="region of interest" description="Disordered" evidence="1">
    <location>
        <begin position="63"/>
        <end position="101"/>
    </location>
</feature>
<feature type="chain" id="PRO_5021703728" evidence="2">
    <location>
        <begin position="19"/>
        <end position="167"/>
    </location>
</feature>
<keyword evidence="2" id="KW-0732">Signal</keyword>
<dbReference type="OrthoDB" id="7433160at2"/>
<name>A0A562ULV4_9SPHN</name>
<evidence type="ECO:0000313" key="4">
    <source>
        <dbReference type="Proteomes" id="UP000320547"/>
    </source>
</evidence>
<gene>
    <name evidence="3" type="ORF">JN10_2123</name>
</gene>
<feature type="compositionally biased region" description="Basic and acidic residues" evidence="1">
    <location>
        <begin position="155"/>
        <end position="167"/>
    </location>
</feature>
<dbReference type="RefSeq" id="WP_067597653.1">
    <property type="nucleotide sequence ID" value="NZ_CP015963.1"/>
</dbReference>
<dbReference type="AlphaFoldDB" id="A0A562ULV4"/>
<organism evidence="3 4">
    <name type="scientific">Altererythrobacter ishigakiensis</name>
    <dbReference type="NCBI Taxonomy" id="476157"/>
    <lineage>
        <taxon>Bacteria</taxon>
        <taxon>Pseudomonadati</taxon>
        <taxon>Pseudomonadota</taxon>
        <taxon>Alphaproteobacteria</taxon>
        <taxon>Sphingomonadales</taxon>
        <taxon>Erythrobacteraceae</taxon>
        <taxon>Altererythrobacter</taxon>
    </lineage>
</organism>
<dbReference type="STRING" id="476157.GCA_001663155_00799"/>
<feature type="region of interest" description="Disordered" evidence="1">
    <location>
        <begin position="132"/>
        <end position="167"/>
    </location>
</feature>
<protein>
    <submittedName>
        <fullName evidence="3">Uncharacterized protein</fullName>
    </submittedName>
</protein>
<sequence length="167" mass="16822">MQLRILALAAALTVSGTAASEARAQAAAEEAVVLSGTSAGTSRASRDLGNAVGGSIRGATRAISTIPRAAPRGSPRRSRGGVVVDGPLAADSDPLENTNAPAYQLSNGATIRVSGGMRNSASAKCKLNCLKGGAKEDEPLPSNNDAPLVEAEETEATRLEAEASKPD</sequence>
<evidence type="ECO:0000256" key="1">
    <source>
        <dbReference type="SAM" id="MobiDB-lite"/>
    </source>
</evidence>
<evidence type="ECO:0000256" key="2">
    <source>
        <dbReference type="SAM" id="SignalP"/>
    </source>
</evidence>
<dbReference type="Proteomes" id="UP000320547">
    <property type="component" value="Unassembled WGS sequence"/>
</dbReference>